<proteinExistence type="inferred from homology"/>
<comment type="caution">
    <text evidence="4">The sequence shown here is derived from an EMBL/GenBank/DDBJ whole genome shotgun (WGS) entry which is preliminary data.</text>
</comment>
<keyword evidence="2" id="KW-1133">Transmembrane helix</keyword>
<dbReference type="Pfam" id="PF01478">
    <property type="entry name" value="Peptidase_A24"/>
    <property type="match status" value="1"/>
</dbReference>
<accession>A0ABV5UJ39</accession>
<dbReference type="InterPro" id="IPR050882">
    <property type="entry name" value="Prepilin_peptidase/N-MTase"/>
</dbReference>
<keyword evidence="2" id="KW-0812">Transmembrane</keyword>
<dbReference type="EC" id="3.4.23.43" evidence="4"/>
<feature type="transmembrane region" description="Helical" evidence="2">
    <location>
        <begin position="162"/>
        <end position="183"/>
    </location>
</feature>
<dbReference type="GO" id="GO:0004190">
    <property type="term" value="F:aspartic-type endopeptidase activity"/>
    <property type="evidence" value="ECO:0007669"/>
    <property type="project" value="UniProtKB-EC"/>
</dbReference>
<name>A0ABV5UJ39_9PSEU</name>
<feature type="domain" description="Prepilin type IV endopeptidase peptidase" evidence="3">
    <location>
        <begin position="118"/>
        <end position="219"/>
    </location>
</feature>
<dbReference type="Proteomes" id="UP001589535">
    <property type="component" value="Unassembled WGS sequence"/>
</dbReference>
<feature type="transmembrane region" description="Helical" evidence="2">
    <location>
        <begin position="137"/>
        <end position="155"/>
    </location>
</feature>
<keyword evidence="4" id="KW-0378">Hydrolase</keyword>
<dbReference type="RefSeq" id="WP_378205533.1">
    <property type="nucleotide sequence ID" value="NZ_JBHMBK010000050.1"/>
</dbReference>
<dbReference type="InterPro" id="IPR000045">
    <property type="entry name" value="Prepilin_IV_endopep_pep"/>
</dbReference>
<evidence type="ECO:0000313" key="5">
    <source>
        <dbReference type="Proteomes" id="UP001589535"/>
    </source>
</evidence>
<dbReference type="PANTHER" id="PTHR30487">
    <property type="entry name" value="TYPE 4 PREPILIN-LIKE PROTEINS LEADER PEPTIDE-PROCESSING ENZYME"/>
    <property type="match status" value="1"/>
</dbReference>
<feature type="transmembrane region" description="Helical" evidence="2">
    <location>
        <begin position="100"/>
        <end position="125"/>
    </location>
</feature>
<dbReference type="PANTHER" id="PTHR30487:SF0">
    <property type="entry name" value="PREPILIN LEADER PEPTIDASE_N-METHYLTRANSFERASE-RELATED"/>
    <property type="match status" value="1"/>
</dbReference>
<organism evidence="4 5">
    <name type="scientific">Amycolatopsis plumensis</name>
    <dbReference type="NCBI Taxonomy" id="236508"/>
    <lineage>
        <taxon>Bacteria</taxon>
        <taxon>Bacillati</taxon>
        <taxon>Actinomycetota</taxon>
        <taxon>Actinomycetes</taxon>
        <taxon>Pseudonocardiales</taxon>
        <taxon>Pseudonocardiaceae</taxon>
        <taxon>Amycolatopsis</taxon>
    </lineage>
</organism>
<comment type="similarity">
    <text evidence="1">Belongs to the peptidase A24 family.</text>
</comment>
<feature type="transmembrane region" description="Helical" evidence="2">
    <location>
        <begin position="235"/>
        <end position="254"/>
    </location>
</feature>
<dbReference type="Gene3D" id="1.20.120.1220">
    <property type="match status" value="1"/>
</dbReference>
<keyword evidence="5" id="KW-1185">Reference proteome</keyword>
<reference evidence="4 5" key="1">
    <citation type="submission" date="2024-09" db="EMBL/GenBank/DDBJ databases">
        <authorList>
            <person name="Sun Q."/>
            <person name="Mori K."/>
        </authorList>
    </citation>
    <scope>NUCLEOTIDE SEQUENCE [LARGE SCALE GENOMIC DNA]</scope>
    <source>
        <strain evidence="4 5">JCM 13852</strain>
    </source>
</reference>
<evidence type="ECO:0000256" key="2">
    <source>
        <dbReference type="SAM" id="Phobius"/>
    </source>
</evidence>
<feature type="transmembrane region" description="Helical" evidence="2">
    <location>
        <begin position="203"/>
        <end position="228"/>
    </location>
</feature>
<protein>
    <submittedName>
        <fullName evidence="4">Prepilin peptidase</fullName>
        <ecNumber evidence="4">3.4.23.43</ecNumber>
    </submittedName>
</protein>
<gene>
    <name evidence="4" type="ORF">ACFFTO_39650</name>
</gene>
<sequence length="256" mass="25871">MDELVLGGIDADAGGDEEPSLEHALTVSAATPSKIAWVDTFVHDGRTAPDGVDIIPLPLFILTGITAAFAVVIGGALVVRTPRRQVAAQLVIAAALVGALAWRASGVAQFAVSASVVAFGVPLAFADAHHRRLPNPLVLGLAASVLAAVITTAVVDHNAGSLARALAGAAVTAAFFLAVYFMAPGQLGGGDVKLAVPLGSALAWFGWQTLALGSLLPWLTAALAVAIMRLGRRRAAIPMGPFLIAGALAAMLLANG</sequence>
<evidence type="ECO:0000256" key="1">
    <source>
        <dbReference type="ARBA" id="ARBA00005801"/>
    </source>
</evidence>
<feature type="transmembrane region" description="Helical" evidence="2">
    <location>
        <begin position="59"/>
        <end position="79"/>
    </location>
</feature>
<evidence type="ECO:0000259" key="3">
    <source>
        <dbReference type="Pfam" id="PF01478"/>
    </source>
</evidence>
<dbReference type="EMBL" id="JBHMBK010000050">
    <property type="protein sequence ID" value="MFB9690325.1"/>
    <property type="molecule type" value="Genomic_DNA"/>
</dbReference>
<evidence type="ECO:0000313" key="4">
    <source>
        <dbReference type="EMBL" id="MFB9690325.1"/>
    </source>
</evidence>
<keyword evidence="2" id="KW-0472">Membrane</keyword>